<dbReference type="Proteomes" id="UP000318288">
    <property type="component" value="Unassembled WGS sequence"/>
</dbReference>
<evidence type="ECO:0000313" key="1">
    <source>
        <dbReference type="EMBL" id="TWU50681.1"/>
    </source>
</evidence>
<keyword evidence="2" id="KW-1185">Reference proteome</keyword>
<sequence length="167" mass="18483">MPLVDMALSKRNSKPITIDDVEFRWAVSARSQAVTEMVTVVVQPPDNGCRLAVTVPCRDYWLNIQSPPAASYNIHAVTPGFVRRITDDARALGWQPFSSGPQFTVSCVVAEARGNAGETCHACWQCPDCDHWYSDDIEFGEQPPLMSSCGRSKHHSGGRSTNVILFW</sequence>
<protein>
    <submittedName>
        <fullName evidence="1">Uncharacterized protein</fullName>
    </submittedName>
</protein>
<dbReference type="EMBL" id="SJPW01000005">
    <property type="protein sequence ID" value="TWU50681.1"/>
    <property type="molecule type" value="Genomic_DNA"/>
</dbReference>
<gene>
    <name evidence="1" type="ORF">Poly51_39740</name>
</gene>
<dbReference type="AlphaFoldDB" id="A0A5C6ETM5"/>
<organism evidence="1 2">
    <name type="scientific">Rubripirellula tenax</name>
    <dbReference type="NCBI Taxonomy" id="2528015"/>
    <lineage>
        <taxon>Bacteria</taxon>
        <taxon>Pseudomonadati</taxon>
        <taxon>Planctomycetota</taxon>
        <taxon>Planctomycetia</taxon>
        <taxon>Pirellulales</taxon>
        <taxon>Pirellulaceae</taxon>
        <taxon>Rubripirellula</taxon>
    </lineage>
</organism>
<proteinExistence type="predicted"/>
<comment type="caution">
    <text evidence="1">The sequence shown here is derived from an EMBL/GenBank/DDBJ whole genome shotgun (WGS) entry which is preliminary data.</text>
</comment>
<evidence type="ECO:0000313" key="2">
    <source>
        <dbReference type="Proteomes" id="UP000318288"/>
    </source>
</evidence>
<accession>A0A5C6ETM5</accession>
<reference evidence="1 2" key="1">
    <citation type="submission" date="2019-02" db="EMBL/GenBank/DDBJ databases">
        <title>Deep-cultivation of Planctomycetes and their phenomic and genomic characterization uncovers novel biology.</title>
        <authorList>
            <person name="Wiegand S."/>
            <person name="Jogler M."/>
            <person name="Boedeker C."/>
            <person name="Pinto D."/>
            <person name="Vollmers J."/>
            <person name="Rivas-Marin E."/>
            <person name="Kohn T."/>
            <person name="Peeters S.H."/>
            <person name="Heuer A."/>
            <person name="Rast P."/>
            <person name="Oberbeckmann S."/>
            <person name="Bunk B."/>
            <person name="Jeske O."/>
            <person name="Meyerdierks A."/>
            <person name="Storesund J.E."/>
            <person name="Kallscheuer N."/>
            <person name="Luecker S."/>
            <person name="Lage O.M."/>
            <person name="Pohl T."/>
            <person name="Merkel B.J."/>
            <person name="Hornburger P."/>
            <person name="Mueller R.-W."/>
            <person name="Bruemmer F."/>
            <person name="Labrenz M."/>
            <person name="Spormann A.M."/>
            <person name="Op Den Camp H."/>
            <person name="Overmann J."/>
            <person name="Amann R."/>
            <person name="Jetten M.S.M."/>
            <person name="Mascher T."/>
            <person name="Medema M.H."/>
            <person name="Devos D.P."/>
            <person name="Kaster A.-K."/>
            <person name="Ovreas L."/>
            <person name="Rohde M."/>
            <person name="Galperin M.Y."/>
            <person name="Jogler C."/>
        </authorList>
    </citation>
    <scope>NUCLEOTIDE SEQUENCE [LARGE SCALE GENOMIC DNA]</scope>
    <source>
        <strain evidence="1 2">Poly51</strain>
    </source>
</reference>
<name>A0A5C6ETM5_9BACT</name>